<dbReference type="Gene3D" id="2.40.30.10">
    <property type="entry name" value="Translation factors"/>
    <property type="match status" value="1"/>
</dbReference>
<dbReference type="InterPro" id="IPR000640">
    <property type="entry name" value="EFG_V-like"/>
</dbReference>
<dbReference type="InterPro" id="IPR035647">
    <property type="entry name" value="EFG_III/V"/>
</dbReference>
<dbReference type="Pfam" id="PF25118">
    <property type="entry name" value="EFL1"/>
    <property type="match status" value="1"/>
</dbReference>
<dbReference type="GO" id="GO:0043022">
    <property type="term" value="F:ribosome binding"/>
    <property type="evidence" value="ECO:0007669"/>
    <property type="project" value="TreeGrafter"/>
</dbReference>
<dbReference type="Pfam" id="PF22042">
    <property type="entry name" value="EF-G_D2"/>
    <property type="match status" value="1"/>
</dbReference>
<dbReference type="InterPro" id="IPR000795">
    <property type="entry name" value="T_Tr_GTP-bd_dom"/>
</dbReference>
<dbReference type="GO" id="GO:1990904">
    <property type="term" value="C:ribonucleoprotein complex"/>
    <property type="evidence" value="ECO:0007669"/>
    <property type="project" value="TreeGrafter"/>
</dbReference>
<sequence length="1029" mass="115993">MSYSPETLCQLQENTESIRNICILAHVDHGKTTLADDLLAANGIISNRLAGKLRLMDSLEAEQIRGITMKSSAVSLVHKKDEKQYLINLIDTPGHVDFSSEVSTAVRLCDGAIILIDAVEGVCPQTLAALRQAWLEHLRIILVLNKIDRLIVELKMSPLEAYFHIRTILEHLNAVVAEQYTSLLLEKCTDQVVVEEIKNENGINDDDEEDDWTRNESRMCFSPHYNNVLFASALDGWGFGIHHFADLYAKKLSIKREVLMKTLWGDFYFDKKTKRIYKGAQSKGQKPMFVQCILENLWSVYETIIIRRDNEKIEKIAASIGAKLTPRDIRHTDPYVPLHLLFNQWLPIASAVFDMVVVQLPHPKALKDIAQRRELLKQKQQEKITASSEESANRTEETNPTTTDNSVTNTVQSESNENVDEHVFLAFARVYSGRLKRGQKIFVLSPRHDPVLFVGKDLSQVPVRSISQHVHEFIVQDLYLMMGREFTQLDQVPAGSIVAIAKLDSLVLKSATLSTNIFCPSFTGLHFEASPIVRVAIEPKNPGQMKQLRHGMCLLNQADPLVECTLKDTGEYILSTAGEVHLQRCIDDLTKIYARIEINVSAPIIPFRETIILPPKFDVLNEALANQQQQFKSNKTTKERPSWLLEDGLVELSTQNHQCRFQIRAVPLPDSVTRLLDENPSLLAIIEQAQGRDDKKGTVELNDQTLDQIRQLRTRLNEEFIASNEHMWNANTVDEIWSFAPHKCGPNILLNRIPNSIYRQRSASIWTIALNNQMKTTRDTSSSAKDDYDISIINGFQLATAKGSLCKEPLMGVAFIMERWEINTIANDENNDVQQESSETNNSEVTTIATATVNVIDELESLVETTSITSDDSSAITAEPKPRRLINKSKIIANRGPLTGQIVSTILEGCRKAFDSQPRRLVAAMYKCEVMVNAEALGRAYGVLNKRNGRVLNEDMKEGTSIFIVTAALPVAESFGFAEEMRKKASGLAAPQLSGKTYWEIIELDPFWEPQTEEEFLHFGEKADFENRA</sequence>
<organism evidence="5 6">
    <name type="scientific">Rotaria magnacalcarata</name>
    <dbReference type="NCBI Taxonomy" id="392030"/>
    <lineage>
        <taxon>Eukaryota</taxon>
        <taxon>Metazoa</taxon>
        <taxon>Spiralia</taxon>
        <taxon>Gnathifera</taxon>
        <taxon>Rotifera</taxon>
        <taxon>Eurotatoria</taxon>
        <taxon>Bdelloidea</taxon>
        <taxon>Philodinida</taxon>
        <taxon>Philodinidae</taxon>
        <taxon>Rotaria</taxon>
    </lineage>
</organism>
<dbReference type="Gene3D" id="3.30.70.240">
    <property type="match status" value="1"/>
</dbReference>
<feature type="non-terminal residue" evidence="5">
    <location>
        <position position="1029"/>
    </location>
</feature>
<dbReference type="InterPro" id="IPR005225">
    <property type="entry name" value="Small_GTP-bd"/>
</dbReference>
<dbReference type="PRINTS" id="PR00315">
    <property type="entry name" value="ELONGATNFCT"/>
</dbReference>
<dbReference type="FunFam" id="3.40.50.300:FF:000746">
    <property type="entry name" value="Ribosome assembly protein 1"/>
    <property type="match status" value="1"/>
</dbReference>
<dbReference type="Proteomes" id="UP000681967">
    <property type="component" value="Unassembled WGS sequence"/>
</dbReference>
<dbReference type="Gene3D" id="3.30.70.870">
    <property type="entry name" value="Elongation Factor G (Translational Gtpase), domain 3"/>
    <property type="match status" value="1"/>
</dbReference>
<dbReference type="SUPFAM" id="SSF54980">
    <property type="entry name" value="EF-G C-terminal domain-like"/>
    <property type="match status" value="2"/>
</dbReference>
<evidence type="ECO:0000313" key="5">
    <source>
        <dbReference type="EMBL" id="CAF4076465.1"/>
    </source>
</evidence>
<dbReference type="Gene3D" id="3.40.50.300">
    <property type="entry name" value="P-loop containing nucleotide triphosphate hydrolases"/>
    <property type="match status" value="1"/>
</dbReference>
<dbReference type="PROSITE" id="PS51722">
    <property type="entry name" value="G_TR_2"/>
    <property type="match status" value="1"/>
</dbReference>
<gene>
    <name evidence="5" type="ORF">BYL167_LOCUS17823</name>
</gene>
<evidence type="ECO:0000313" key="6">
    <source>
        <dbReference type="Proteomes" id="UP000681967"/>
    </source>
</evidence>
<keyword evidence="1" id="KW-0547">Nucleotide-binding</keyword>
<dbReference type="CDD" id="cd16268">
    <property type="entry name" value="EF2_II"/>
    <property type="match status" value="1"/>
</dbReference>
<dbReference type="CDD" id="cd01885">
    <property type="entry name" value="EF2"/>
    <property type="match status" value="1"/>
</dbReference>
<dbReference type="Pfam" id="PF14492">
    <property type="entry name" value="EFG_III"/>
    <property type="match status" value="1"/>
</dbReference>
<dbReference type="EMBL" id="CAJOBH010007159">
    <property type="protein sequence ID" value="CAF4076465.1"/>
    <property type="molecule type" value="Genomic_DNA"/>
</dbReference>
<dbReference type="CDD" id="cd01681">
    <property type="entry name" value="aeEF2_snRNP_like_IV"/>
    <property type="match status" value="1"/>
</dbReference>
<dbReference type="GO" id="GO:0003924">
    <property type="term" value="F:GTPase activity"/>
    <property type="evidence" value="ECO:0007669"/>
    <property type="project" value="InterPro"/>
</dbReference>
<dbReference type="GO" id="GO:0005829">
    <property type="term" value="C:cytosol"/>
    <property type="evidence" value="ECO:0007669"/>
    <property type="project" value="TreeGrafter"/>
</dbReference>
<feature type="domain" description="Tr-type G" evidence="4">
    <location>
        <begin position="16"/>
        <end position="259"/>
    </location>
</feature>
<proteinExistence type="predicted"/>
<dbReference type="InterPro" id="IPR053905">
    <property type="entry name" value="EF-G-like_DII"/>
</dbReference>
<dbReference type="GO" id="GO:0005525">
    <property type="term" value="F:GTP binding"/>
    <property type="evidence" value="ECO:0007669"/>
    <property type="project" value="UniProtKB-KW"/>
</dbReference>
<dbReference type="InterPro" id="IPR041095">
    <property type="entry name" value="EFG_II"/>
</dbReference>
<evidence type="ECO:0000256" key="3">
    <source>
        <dbReference type="SAM" id="MobiDB-lite"/>
    </source>
</evidence>
<dbReference type="InterPro" id="IPR027417">
    <property type="entry name" value="P-loop_NTPase"/>
</dbReference>
<dbReference type="Pfam" id="PF00009">
    <property type="entry name" value="GTP_EFTU"/>
    <property type="match status" value="1"/>
</dbReference>
<keyword evidence="2" id="KW-0342">GTP-binding</keyword>
<dbReference type="PANTHER" id="PTHR42908">
    <property type="entry name" value="TRANSLATION ELONGATION FACTOR-RELATED"/>
    <property type="match status" value="1"/>
</dbReference>
<dbReference type="GO" id="GO:0042256">
    <property type="term" value="P:cytosolic ribosome assembly"/>
    <property type="evidence" value="ECO:0007669"/>
    <property type="project" value="TreeGrafter"/>
</dbReference>
<feature type="compositionally biased region" description="Polar residues" evidence="3">
    <location>
        <begin position="398"/>
        <end position="415"/>
    </location>
</feature>
<dbReference type="FunFam" id="3.30.70.870:FF:000002">
    <property type="entry name" value="Translation elongation factor 2"/>
    <property type="match status" value="1"/>
</dbReference>
<reference evidence="5" key="1">
    <citation type="submission" date="2021-02" db="EMBL/GenBank/DDBJ databases">
        <authorList>
            <person name="Nowell W R."/>
        </authorList>
    </citation>
    <scope>NUCLEOTIDE SEQUENCE</scope>
</reference>
<evidence type="ECO:0000256" key="1">
    <source>
        <dbReference type="ARBA" id="ARBA00022741"/>
    </source>
</evidence>
<dbReference type="InterPro" id="IPR056752">
    <property type="entry name" value="EFL1"/>
</dbReference>
<dbReference type="SUPFAM" id="SSF50447">
    <property type="entry name" value="Translation proteins"/>
    <property type="match status" value="1"/>
</dbReference>
<dbReference type="SUPFAM" id="SSF54211">
    <property type="entry name" value="Ribosomal protein S5 domain 2-like"/>
    <property type="match status" value="1"/>
</dbReference>
<dbReference type="Pfam" id="PF00679">
    <property type="entry name" value="EFG_C"/>
    <property type="match status" value="1"/>
</dbReference>
<evidence type="ECO:0000256" key="2">
    <source>
        <dbReference type="ARBA" id="ARBA00023134"/>
    </source>
</evidence>
<dbReference type="Gene3D" id="3.30.230.10">
    <property type="match status" value="1"/>
</dbReference>
<dbReference type="PANTHER" id="PTHR42908:SF3">
    <property type="entry name" value="ELONGATION FACTOR-LIKE GTPASE 1"/>
    <property type="match status" value="1"/>
</dbReference>
<evidence type="ECO:0000259" key="4">
    <source>
        <dbReference type="PROSITE" id="PS51722"/>
    </source>
</evidence>
<comment type="caution">
    <text evidence="5">The sequence shown here is derived from an EMBL/GenBank/DDBJ whole genome shotgun (WGS) entry which is preliminary data.</text>
</comment>
<dbReference type="CDD" id="cd04096">
    <property type="entry name" value="eEF2_snRNP_like_C"/>
    <property type="match status" value="1"/>
</dbReference>
<dbReference type="InterPro" id="IPR009000">
    <property type="entry name" value="Transl_B-barrel_sf"/>
</dbReference>
<dbReference type="InterPro" id="IPR020568">
    <property type="entry name" value="Ribosomal_Su5_D2-typ_SF"/>
</dbReference>
<accession>A0A8S2Q3Q3</accession>
<feature type="region of interest" description="Disordered" evidence="3">
    <location>
        <begin position="380"/>
        <end position="415"/>
    </location>
</feature>
<dbReference type="NCBIfam" id="TIGR00231">
    <property type="entry name" value="small_GTP"/>
    <property type="match status" value="1"/>
</dbReference>
<protein>
    <recommendedName>
        <fullName evidence="4">Tr-type G domain-containing protein</fullName>
    </recommendedName>
</protein>
<name>A0A8S2Q3Q3_9BILA</name>
<dbReference type="SUPFAM" id="SSF52540">
    <property type="entry name" value="P-loop containing nucleoside triphosphate hydrolases"/>
    <property type="match status" value="1"/>
</dbReference>
<dbReference type="AlphaFoldDB" id="A0A8S2Q3Q3"/>
<dbReference type="SMART" id="SM00838">
    <property type="entry name" value="EFG_C"/>
    <property type="match status" value="1"/>
</dbReference>
<dbReference type="InterPro" id="IPR014721">
    <property type="entry name" value="Ribsml_uS5_D2-typ_fold_subgr"/>
</dbReference>